<name>A0A222P654_9GAMM</name>
<accession>A0A222P654</accession>
<sequence length="156" mass="18487">MRGLNLEKHFSLTSSKLIQQICDPILNPIGITYFNYLKIYHNDCSRELLTNNADWIDHFYKNALYDTVGAIDIEHLLPKGYFLWSEMDEKSPVYLQGRDFFNIDHGISFVIKRTDVTYLYIFGANREIMKLIIFTLEISISYNDLFTFLLIEHKRF</sequence>
<dbReference type="OrthoDB" id="8593353at2"/>
<dbReference type="RefSeq" id="WP_094092064.1">
    <property type="nucleotide sequence ID" value="NZ_CP016397.1"/>
</dbReference>
<dbReference type="Proteomes" id="UP000201728">
    <property type="component" value="Chromosome"/>
</dbReference>
<evidence type="ECO:0000313" key="2">
    <source>
        <dbReference type="Proteomes" id="UP000201728"/>
    </source>
</evidence>
<reference evidence="1 2" key="1">
    <citation type="submission" date="2016-07" db="EMBL/GenBank/DDBJ databases">
        <authorList>
            <person name="Hassler H."/>
        </authorList>
    </citation>
    <scope>NUCLEOTIDE SEQUENCE [LARGE SCALE GENOMIC DNA]</scope>
    <source>
        <strain evidence="1 2">CDC-D5610</strain>
    </source>
</reference>
<gene>
    <name evidence="1" type="ORF">clem_13930</name>
</gene>
<proteinExistence type="predicted"/>
<evidence type="ECO:0000313" key="1">
    <source>
        <dbReference type="EMBL" id="ASQ47312.1"/>
    </source>
</evidence>
<organism evidence="1 2">
    <name type="scientific">Legionella clemsonensis</name>
    <dbReference type="NCBI Taxonomy" id="1867846"/>
    <lineage>
        <taxon>Bacteria</taxon>
        <taxon>Pseudomonadati</taxon>
        <taxon>Pseudomonadota</taxon>
        <taxon>Gammaproteobacteria</taxon>
        <taxon>Legionellales</taxon>
        <taxon>Legionellaceae</taxon>
        <taxon>Legionella</taxon>
    </lineage>
</organism>
<protein>
    <submittedName>
        <fullName evidence="1">Uncharacterized protein</fullName>
    </submittedName>
</protein>
<dbReference type="EMBL" id="CP016397">
    <property type="protein sequence ID" value="ASQ47312.1"/>
    <property type="molecule type" value="Genomic_DNA"/>
</dbReference>
<dbReference type="KEGG" id="lcd:clem_13930"/>
<dbReference type="AlphaFoldDB" id="A0A222P654"/>
<keyword evidence="2" id="KW-1185">Reference proteome</keyword>